<gene>
    <name evidence="2" type="ORF">Strvi_7767</name>
</gene>
<dbReference type="EMBL" id="CP002994">
    <property type="protein sequence ID" value="AEM87101.1"/>
    <property type="molecule type" value="Genomic_DNA"/>
</dbReference>
<evidence type="ECO:0000313" key="2">
    <source>
        <dbReference type="EMBL" id="AEM87101.1"/>
    </source>
</evidence>
<name>G2P7E1_STRV4</name>
<feature type="compositionally biased region" description="Polar residues" evidence="1">
    <location>
        <begin position="102"/>
        <end position="114"/>
    </location>
</feature>
<keyword evidence="3" id="KW-1185">Reference proteome</keyword>
<feature type="compositionally biased region" description="Basic and acidic residues" evidence="1">
    <location>
        <begin position="115"/>
        <end position="126"/>
    </location>
</feature>
<organism evidence="2 3">
    <name type="scientific">Streptomyces violaceusniger (strain Tu 4113)</name>
    <dbReference type="NCBI Taxonomy" id="653045"/>
    <lineage>
        <taxon>Bacteria</taxon>
        <taxon>Bacillati</taxon>
        <taxon>Actinomycetota</taxon>
        <taxon>Actinomycetes</taxon>
        <taxon>Kitasatosporales</taxon>
        <taxon>Streptomycetaceae</taxon>
        <taxon>Streptomyces</taxon>
        <taxon>Streptomyces violaceusniger group</taxon>
    </lineage>
</organism>
<protein>
    <submittedName>
        <fullName evidence="2">Uncharacterized protein</fullName>
    </submittedName>
</protein>
<accession>G2P7E1</accession>
<feature type="region of interest" description="Disordered" evidence="1">
    <location>
        <begin position="18"/>
        <end position="233"/>
    </location>
</feature>
<dbReference type="HOGENOM" id="CLU_1189405_0_0_11"/>
<proteinExistence type="predicted"/>
<dbReference type="KEGG" id="svl:Strvi_7767"/>
<dbReference type="AlphaFoldDB" id="G2P7E1"/>
<evidence type="ECO:0000256" key="1">
    <source>
        <dbReference type="SAM" id="MobiDB-lite"/>
    </source>
</evidence>
<feature type="compositionally biased region" description="Basic and acidic residues" evidence="1">
    <location>
        <begin position="214"/>
        <end position="226"/>
    </location>
</feature>
<feature type="compositionally biased region" description="Low complexity" evidence="1">
    <location>
        <begin position="54"/>
        <end position="72"/>
    </location>
</feature>
<reference evidence="2" key="1">
    <citation type="submission" date="2011-08" db="EMBL/GenBank/DDBJ databases">
        <title>Complete sequence of chromosome of Streptomyces violaceusniger Tu 4113.</title>
        <authorList>
            <consortium name="US DOE Joint Genome Institute"/>
            <person name="Lucas S."/>
            <person name="Han J."/>
            <person name="Lapidus A."/>
            <person name="Cheng J.-F."/>
            <person name="Goodwin L."/>
            <person name="Pitluck S."/>
            <person name="Peters L."/>
            <person name="Ivanova N."/>
            <person name="Daligault H."/>
            <person name="Detter J.C."/>
            <person name="Han C."/>
            <person name="Tapia R."/>
            <person name="Land M."/>
            <person name="Hauser L."/>
            <person name="Kyrpides N."/>
            <person name="Ivanova N."/>
            <person name="Pagani I."/>
            <person name="Hagen A."/>
            <person name="Katz L."/>
            <person name="Fiedler H.-P."/>
            <person name="Keasling J."/>
            <person name="Fortman J."/>
            <person name="Woyke T."/>
        </authorList>
    </citation>
    <scope>NUCLEOTIDE SEQUENCE [LARGE SCALE GENOMIC DNA]</scope>
    <source>
        <strain evidence="2">Tu 4113</strain>
    </source>
</reference>
<sequence>MIETSPWQLSWSLTSRRSRTGGLVSRLGRTSAAGVEPGLGDETLDEAGVPLWVSSTRMGAAARAARTSGWAGPRPTFLTQQAPGGLDRDGGAGRRRPIRRPTSTQSRTASGTARDSSRPGFADRLKPTPAAGGSPMSRTSWSVGPSPGHGPRLRPGQWLEPELLTPSPSPGRQTFVDGSGVPAARSAGIKLQRQNTGDPLRSGQPHQAEADTSSSDHHAWYIDAARRNPAHRS</sequence>
<dbReference type="Proteomes" id="UP000008703">
    <property type="component" value="Chromosome"/>
</dbReference>
<evidence type="ECO:0000313" key="3">
    <source>
        <dbReference type="Proteomes" id="UP000008703"/>
    </source>
</evidence>